<feature type="chain" id="PRO_5038832129" evidence="4">
    <location>
        <begin position="29"/>
        <end position="561"/>
    </location>
</feature>
<accession>A0A926L061</accession>
<dbReference type="Pfam" id="PF00496">
    <property type="entry name" value="SBP_bac_5"/>
    <property type="match status" value="1"/>
</dbReference>
<feature type="domain" description="Solute-binding protein family 5" evidence="5">
    <location>
        <begin position="83"/>
        <end position="455"/>
    </location>
</feature>
<dbReference type="GO" id="GO:1904680">
    <property type="term" value="F:peptide transmembrane transporter activity"/>
    <property type="evidence" value="ECO:0007669"/>
    <property type="project" value="TreeGrafter"/>
</dbReference>
<dbReference type="GO" id="GO:0043190">
    <property type="term" value="C:ATP-binding cassette (ABC) transporter complex"/>
    <property type="evidence" value="ECO:0007669"/>
    <property type="project" value="InterPro"/>
</dbReference>
<evidence type="ECO:0000256" key="3">
    <source>
        <dbReference type="ARBA" id="ARBA00022729"/>
    </source>
</evidence>
<keyword evidence="7" id="KW-1185">Reference proteome</keyword>
<evidence type="ECO:0000313" key="6">
    <source>
        <dbReference type="EMBL" id="MBD0420077.1"/>
    </source>
</evidence>
<dbReference type="Gene3D" id="3.10.105.10">
    <property type="entry name" value="Dipeptide-binding Protein, Domain 3"/>
    <property type="match status" value="1"/>
</dbReference>
<evidence type="ECO:0000256" key="4">
    <source>
        <dbReference type="SAM" id="SignalP"/>
    </source>
</evidence>
<dbReference type="GO" id="GO:0042597">
    <property type="term" value="C:periplasmic space"/>
    <property type="evidence" value="ECO:0007669"/>
    <property type="project" value="UniProtKB-ARBA"/>
</dbReference>
<keyword evidence="2" id="KW-0813">Transport</keyword>
<gene>
    <name evidence="6" type="ORF">H0H10_13000</name>
</gene>
<dbReference type="RefSeq" id="WP_188181083.1">
    <property type="nucleotide sequence ID" value="NZ_JACVQF010000186.1"/>
</dbReference>
<dbReference type="AlphaFoldDB" id="A0A926L061"/>
<dbReference type="InterPro" id="IPR000914">
    <property type="entry name" value="SBP_5_dom"/>
</dbReference>
<dbReference type="Gene3D" id="3.40.190.10">
    <property type="entry name" value="Periplasmic binding protein-like II"/>
    <property type="match status" value="1"/>
</dbReference>
<organism evidence="6 7">
    <name type="scientific">Streptomyces griseicoloratus</name>
    <dbReference type="NCBI Taxonomy" id="2752516"/>
    <lineage>
        <taxon>Bacteria</taxon>
        <taxon>Bacillati</taxon>
        <taxon>Actinomycetota</taxon>
        <taxon>Actinomycetes</taxon>
        <taxon>Kitasatosporales</taxon>
        <taxon>Streptomycetaceae</taxon>
        <taxon>Streptomyces</taxon>
    </lineage>
</organism>
<dbReference type="GO" id="GO:0015833">
    <property type="term" value="P:peptide transport"/>
    <property type="evidence" value="ECO:0007669"/>
    <property type="project" value="TreeGrafter"/>
</dbReference>
<comment type="similarity">
    <text evidence="1">Belongs to the bacterial solute-binding protein 5 family.</text>
</comment>
<evidence type="ECO:0000313" key="7">
    <source>
        <dbReference type="Proteomes" id="UP000621210"/>
    </source>
</evidence>
<dbReference type="Proteomes" id="UP000621210">
    <property type="component" value="Unassembled WGS sequence"/>
</dbReference>
<dbReference type="Gene3D" id="3.90.76.10">
    <property type="entry name" value="Dipeptide-binding Protein, Domain 1"/>
    <property type="match status" value="1"/>
</dbReference>
<reference evidence="6" key="2">
    <citation type="submission" date="2020-09" db="EMBL/GenBank/DDBJ databases">
        <authorList>
            <person name="Luo X."/>
        </authorList>
    </citation>
    <scope>NUCLEOTIDE SEQUENCE</scope>
    <source>
        <strain evidence="6">TRM S81-3</strain>
    </source>
</reference>
<dbReference type="EMBL" id="JACVQF010000186">
    <property type="protein sequence ID" value="MBD0420077.1"/>
    <property type="molecule type" value="Genomic_DNA"/>
</dbReference>
<comment type="caution">
    <text evidence="6">The sequence shown here is derived from an EMBL/GenBank/DDBJ whole genome shotgun (WGS) entry which is preliminary data.</text>
</comment>
<feature type="signal peptide" evidence="4">
    <location>
        <begin position="1"/>
        <end position="28"/>
    </location>
</feature>
<proteinExistence type="inferred from homology"/>
<dbReference type="PROSITE" id="PS51257">
    <property type="entry name" value="PROKAR_LIPOPROTEIN"/>
    <property type="match status" value="1"/>
</dbReference>
<sequence length="561" mass="61225">MSRYQIRFRNACVVGVAAIGLAASGCTADGGGSGAGGSTTLVAYTGQSGDYQINFNPYSPTMIDGPGSIYEPLFFYNVARKDEPKPRLGTEFSWNDKGTELTVTLRQGVKWTDGRPFTADDVVFTFDMVRDNPTMNSTGFTGKTTAVDDTHVKITFDKPSFSEGPQILGKFWIVPKHLWAKIGKPAEDVMKNPVGTGPFKLAEFKPQAFTLEANPDYYDGAPALKKIRYVALSGNQSGADALKAGQIDWQTGPVPDIKNVEKNYPGYRAITVPMNQAALFTCSNADLGCKGPQTDPAVRKAVYYAMDRTQLNALAFENTASEISPGFALPGRDKALVSDRLKDPVAPMQPQPGTARRLLEGAGWTKGSGGIYTKGGRQLALTVKVVAGWTDYITAVNTAAEQLKKAGIKLTVQQLSWNEWSDARGRGQYELLMDSLYQGPAPDPYYLYNYFFSSRTTAPVGRTANPNFARFKDPKVDEALAALAGIAMEDTAARQPYYDTIQTRIEESMPYIPMLTGGTTSEFNARKFTGWPTQDNLYAFPAVWGRPDNSQIYLNLKPAGE</sequence>
<dbReference type="InterPro" id="IPR030678">
    <property type="entry name" value="Peptide/Ni-bd"/>
</dbReference>
<name>A0A926L061_9ACTN</name>
<reference evidence="6" key="1">
    <citation type="submission" date="2020-09" db="EMBL/GenBank/DDBJ databases">
        <title>Streptomyces grisecoloratus sp. nov., isolated from cotton soil.</title>
        <authorList>
            <person name="Xing L."/>
        </authorList>
    </citation>
    <scope>NUCLEOTIDE SEQUENCE</scope>
    <source>
        <strain evidence="6">TRM S81-3</strain>
    </source>
</reference>
<dbReference type="CDD" id="cd08509">
    <property type="entry name" value="PBP2_TmCBP_oligosaccharides_like"/>
    <property type="match status" value="1"/>
</dbReference>
<evidence type="ECO:0000256" key="2">
    <source>
        <dbReference type="ARBA" id="ARBA00022448"/>
    </source>
</evidence>
<keyword evidence="3 4" id="KW-0732">Signal</keyword>
<dbReference type="InterPro" id="IPR039424">
    <property type="entry name" value="SBP_5"/>
</dbReference>
<protein>
    <submittedName>
        <fullName evidence="6">ABC transporter substrate-binding protein</fullName>
    </submittedName>
</protein>
<evidence type="ECO:0000256" key="1">
    <source>
        <dbReference type="ARBA" id="ARBA00005695"/>
    </source>
</evidence>
<dbReference type="PANTHER" id="PTHR30290">
    <property type="entry name" value="PERIPLASMIC BINDING COMPONENT OF ABC TRANSPORTER"/>
    <property type="match status" value="1"/>
</dbReference>
<dbReference type="SUPFAM" id="SSF53850">
    <property type="entry name" value="Periplasmic binding protein-like II"/>
    <property type="match status" value="1"/>
</dbReference>
<dbReference type="PANTHER" id="PTHR30290:SF9">
    <property type="entry name" value="OLIGOPEPTIDE-BINDING PROTEIN APPA"/>
    <property type="match status" value="1"/>
</dbReference>
<dbReference type="PIRSF" id="PIRSF002741">
    <property type="entry name" value="MppA"/>
    <property type="match status" value="1"/>
</dbReference>
<evidence type="ECO:0000259" key="5">
    <source>
        <dbReference type="Pfam" id="PF00496"/>
    </source>
</evidence>